<dbReference type="InterPro" id="IPR012902">
    <property type="entry name" value="N_methyl_site"/>
</dbReference>
<dbReference type="InterPro" id="IPR013517">
    <property type="entry name" value="FG-GAP"/>
</dbReference>
<evidence type="ECO:0000313" key="5">
    <source>
        <dbReference type="Proteomes" id="UP000319771"/>
    </source>
</evidence>
<proteinExistence type="predicted"/>
<evidence type="ECO:0000256" key="2">
    <source>
        <dbReference type="SAM" id="MobiDB-lite"/>
    </source>
</evidence>
<protein>
    <submittedName>
        <fullName evidence="4">Prepilin-type N-terminal cleavage/methylation domain-containing protein</fullName>
    </submittedName>
</protein>
<accession>A0A538U7X4</accession>
<dbReference type="SUPFAM" id="SSF69318">
    <property type="entry name" value="Integrin alpha N-terminal domain"/>
    <property type="match status" value="1"/>
</dbReference>
<evidence type="ECO:0000313" key="4">
    <source>
        <dbReference type="EMBL" id="TMQ71809.1"/>
    </source>
</evidence>
<keyword evidence="3" id="KW-0472">Membrane</keyword>
<dbReference type="EMBL" id="VBPB01000141">
    <property type="protein sequence ID" value="TMQ71809.1"/>
    <property type="molecule type" value="Genomic_DNA"/>
</dbReference>
<comment type="caution">
    <text evidence="4">The sequence shown here is derived from an EMBL/GenBank/DDBJ whole genome shotgun (WGS) entry which is preliminary data.</text>
</comment>
<dbReference type="NCBIfam" id="TIGR02532">
    <property type="entry name" value="IV_pilin_GFxxxE"/>
    <property type="match status" value="1"/>
</dbReference>
<dbReference type="Proteomes" id="UP000319771">
    <property type="component" value="Unassembled WGS sequence"/>
</dbReference>
<gene>
    <name evidence="4" type="ORF">E6K81_09180</name>
</gene>
<dbReference type="InterPro" id="IPR013783">
    <property type="entry name" value="Ig-like_fold"/>
</dbReference>
<dbReference type="PROSITE" id="PS00409">
    <property type="entry name" value="PROKAR_NTER_METHYL"/>
    <property type="match status" value="1"/>
</dbReference>
<sequence length="1391" mass="147238">MSSRRVPNPIPSARRGFSLVEMLITLTVLATVMIVLMTVMYSAQRSKAATTNQVESTQGARIAMDMMARDLRSAGYGADLDWTALPQPPIAYVDSLTVLINADMSPWPDSLPGHPMGIPQAYRPDGLPRPFQLNGTAWQPPIKYRRGAEVVRWTLDANNDGAVNASDWTVPNGLDAQRTPNPNDYVLLRQVYGDSTGNVAGNNGGTTDRIALVQRPSQNGVAPMFQVYMQNSSTPWNWSGGPVPAAQLANIARVVLNVSAGSADADVKGKYAVTSLRSEISSMRNTPNFGSTTYAVDGTIFNDLDKNGTRNAGEPGVGSATVRLGPLATSTDVGGNFLFRVEAGTYTLRHNPPPGYGVLTAPDSFVVSVGPAVSHSFADTMRAGGWVSSFTYNDVNGDGVYNAGDTPLAVTKMTLSPGPDVEYTDNAGTVVNFASVGAYTLTAAAPDSFTATTPNPVSGTMTAGGSASFSFGFTKAAKGTVQGKVFTDNNRNGVLDAGESGLQGVWVGVTRDAGSTVLGWAYSDGSGDYSIDVPSVQSPALPYYLMSIVKPGFFPTSSTSIGPFFLNPGQTIASNNFGESSYQVITLNTSRVLSLASADLMEGDWNGSHTENARQDVDLVLGADATGADQIMTWFNQYDNTPLFDAAPSRSYTAQSAVMCLAVDTLDNTTTFRVRPDIATGTKNATGGNFFVWLNQNSNNNEGYLPTSASLSYRTQDLGDVQAILSFDCAGGAMPDLIVGTKSPTANQGTIEIWQNNDLASPIFGRQEVYPPSGAIPGNALGEVTAMALADFNGDGVKDLVVGTKNGTYSGQLLFFKNTSRANGARFVFRAGYSLPQDAVTSLACFDIDGDGKQDVVLGTQRSSNSGHLQQWDNRTVTGTWSFSFDRDVVAPGIVTSLVTADFGGSSRGDLAVGYRSDLSNYLGGVRIYFCDSGLIPASGNDPSGGNVLRREARAPGPALPQGSGHRRQDVGEHRRAGRVRPMTATPRSTRPRPGRDERGIALVMALLVLIVISLVAATLLTSINVNTKIGSHGKMEIQALDIAEAGIAEAVSRIRAGDIPTNANPRQVAQIFNTVPGKVPVLGTDSIALATRQPAGDWLNYTTLGKSDSALTVRYKTDAARTVIYRYDPDRNPAVQTTSGFPIFIVTSTGRQGPAFRRITAEVIQKPIDVLASAALAAQQGIDFSGNSAICGYNHSLDTPPGTKGRPPCNTYEVGFGDLPGGWSSNSITSQGSAVQTGSPVPNAPNQPGFPAGPWETLGMGQAEFFSWIGSPLASEPQNPQGVYYLDNNNATQDMSGDFKYTGGTGDGMLYVDGNLAINGNFIYRGLIYIEGNLDINGTCWILGGIMVKGQTRIKIANGDCTVLYSSAAISQNIAKYGGRFVTLSWRETN</sequence>
<keyword evidence="3" id="KW-1133">Transmembrane helix</keyword>
<dbReference type="Gene3D" id="2.60.40.10">
    <property type="entry name" value="Immunoglobulins"/>
    <property type="match status" value="2"/>
</dbReference>
<evidence type="ECO:0000256" key="3">
    <source>
        <dbReference type="SAM" id="Phobius"/>
    </source>
</evidence>
<dbReference type="SUPFAM" id="SSF117074">
    <property type="entry name" value="Hypothetical protein PA1324"/>
    <property type="match status" value="2"/>
</dbReference>
<name>A0A538U7X4_UNCEI</name>
<keyword evidence="1" id="KW-0732">Signal</keyword>
<reference evidence="4 5" key="1">
    <citation type="journal article" date="2019" name="Nat. Microbiol.">
        <title>Mediterranean grassland soil C-N compound turnover is dependent on rainfall and depth, and is mediated by genomically divergent microorganisms.</title>
        <authorList>
            <person name="Diamond S."/>
            <person name="Andeer P.F."/>
            <person name="Li Z."/>
            <person name="Crits-Christoph A."/>
            <person name="Burstein D."/>
            <person name="Anantharaman K."/>
            <person name="Lane K.R."/>
            <person name="Thomas B.C."/>
            <person name="Pan C."/>
            <person name="Northen T.R."/>
            <person name="Banfield J.F."/>
        </authorList>
    </citation>
    <scope>NUCLEOTIDE SEQUENCE [LARGE SCALE GENOMIC DNA]</scope>
    <source>
        <strain evidence="4">WS_11</strain>
    </source>
</reference>
<feature type="transmembrane region" description="Helical" evidence="3">
    <location>
        <begin position="1001"/>
        <end position="1026"/>
    </location>
</feature>
<feature type="transmembrane region" description="Helical" evidence="3">
    <location>
        <begin position="20"/>
        <end position="43"/>
    </location>
</feature>
<dbReference type="Gene3D" id="2.130.10.130">
    <property type="entry name" value="Integrin alpha, N-terminal"/>
    <property type="match status" value="1"/>
</dbReference>
<feature type="region of interest" description="Disordered" evidence="2">
    <location>
        <begin position="942"/>
        <end position="996"/>
    </location>
</feature>
<dbReference type="Pfam" id="PF13517">
    <property type="entry name" value="FG-GAP_3"/>
    <property type="match status" value="1"/>
</dbReference>
<dbReference type="Pfam" id="PF07963">
    <property type="entry name" value="N_methyl"/>
    <property type="match status" value="1"/>
</dbReference>
<evidence type="ECO:0000256" key="1">
    <source>
        <dbReference type="ARBA" id="ARBA00022729"/>
    </source>
</evidence>
<organism evidence="4 5">
    <name type="scientific">Eiseniibacteriota bacterium</name>
    <dbReference type="NCBI Taxonomy" id="2212470"/>
    <lineage>
        <taxon>Bacteria</taxon>
        <taxon>Candidatus Eiseniibacteriota</taxon>
    </lineage>
</organism>
<keyword evidence="3" id="KW-0812">Transmembrane</keyword>
<dbReference type="InterPro" id="IPR028994">
    <property type="entry name" value="Integrin_alpha_N"/>
</dbReference>